<evidence type="ECO:0000259" key="2">
    <source>
        <dbReference type="SMART" id="SM00859"/>
    </source>
</evidence>
<dbReference type="GO" id="GO:0046983">
    <property type="term" value="F:protein dimerization activity"/>
    <property type="evidence" value="ECO:0007669"/>
    <property type="project" value="InterPro"/>
</dbReference>
<dbReference type="SUPFAM" id="SSF51735">
    <property type="entry name" value="NAD(P)-binding Rossmann-fold domains"/>
    <property type="match status" value="1"/>
</dbReference>
<dbReference type="OrthoDB" id="115554at2"/>
<dbReference type="GO" id="GO:0016620">
    <property type="term" value="F:oxidoreductase activity, acting on the aldehyde or oxo group of donors, NAD or NADP as acceptor"/>
    <property type="evidence" value="ECO:0007669"/>
    <property type="project" value="InterPro"/>
</dbReference>
<reference evidence="3 4" key="1">
    <citation type="submission" date="2019-02" db="EMBL/GenBank/DDBJ databases">
        <title>Genomic Encyclopedia of Archaeal and Bacterial Type Strains, Phase II (KMG-II): from individual species to whole genera.</title>
        <authorList>
            <person name="Goeker M."/>
        </authorList>
    </citation>
    <scope>NUCLEOTIDE SEQUENCE [LARGE SCALE GENOMIC DNA]</scope>
    <source>
        <strain evidence="3 4">DSM 18101</strain>
    </source>
</reference>
<dbReference type="GO" id="GO:0051287">
    <property type="term" value="F:NAD binding"/>
    <property type="evidence" value="ECO:0007669"/>
    <property type="project" value="InterPro"/>
</dbReference>
<dbReference type="GO" id="GO:0008652">
    <property type="term" value="P:amino acid biosynthetic process"/>
    <property type="evidence" value="ECO:0007669"/>
    <property type="project" value="InterPro"/>
</dbReference>
<dbReference type="CDD" id="cd17894">
    <property type="entry name" value="ASADH_USG1_N"/>
    <property type="match status" value="1"/>
</dbReference>
<name>A0A4Q7YTG1_9BACT</name>
<gene>
    <name evidence="3" type="ORF">BDD14_1674</name>
</gene>
<dbReference type="PANTHER" id="PTHR46278:SF2">
    <property type="entry name" value="ASPARTATE-SEMIALDEHYDE DEHYDROGENASE"/>
    <property type="match status" value="1"/>
</dbReference>
<dbReference type="Proteomes" id="UP000292958">
    <property type="component" value="Unassembled WGS sequence"/>
</dbReference>
<comment type="caution">
    <text evidence="3">The sequence shown here is derived from an EMBL/GenBank/DDBJ whole genome shotgun (WGS) entry which is preliminary data.</text>
</comment>
<dbReference type="Gene3D" id="3.30.360.10">
    <property type="entry name" value="Dihydrodipicolinate Reductase, domain 2"/>
    <property type="match status" value="1"/>
</dbReference>
<accession>A0A4Q7YTG1</accession>
<evidence type="ECO:0000256" key="1">
    <source>
        <dbReference type="ARBA" id="ARBA00010584"/>
    </source>
</evidence>
<dbReference type="AlphaFoldDB" id="A0A4Q7YTG1"/>
<proteinExistence type="inferred from homology"/>
<dbReference type="RefSeq" id="WP_130418322.1">
    <property type="nucleotide sequence ID" value="NZ_SHKW01000001.1"/>
</dbReference>
<sequence length="351" mass="37609">MTGKVYRIGVVGASSLAGKELSDELGESLLAASNVVLLEDEEESTGQLTSAGEEAAFIQKIDSGSFEHMDFVFFAGDGKGTLRHWQEARKAGASIIDLTYALEGESEVLVMSPWVSEALGRQAALEVGLHLGTQAVIPAHPVAVMLALVAARLQTRIPVKTLAATVMEPASEHGRAAMDEMHQQTVSLLSFQELPKEQYDSQVSFNLLPSLGSAAKVELGATEWRIRAQYKALANKKLPPLNMQLVQAPVFHGYVASVFVETSDAATVAELEGALAGEHLDIVTEGSEPPSNLTAAGQEEIMVRVVPDNDDEDGGTRFWLWLAADNLKLTALHAIACAGELRRLRPSGKVQ</sequence>
<feature type="domain" description="Semialdehyde dehydrogenase NAD-binding" evidence="2">
    <location>
        <begin position="7"/>
        <end position="122"/>
    </location>
</feature>
<dbReference type="Pfam" id="PF01118">
    <property type="entry name" value="Semialdhyde_dh"/>
    <property type="match status" value="1"/>
</dbReference>
<organism evidence="3 4">
    <name type="scientific">Edaphobacter modestus</name>
    <dbReference type="NCBI Taxonomy" id="388466"/>
    <lineage>
        <taxon>Bacteria</taxon>
        <taxon>Pseudomonadati</taxon>
        <taxon>Acidobacteriota</taxon>
        <taxon>Terriglobia</taxon>
        <taxon>Terriglobales</taxon>
        <taxon>Acidobacteriaceae</taxon>
        <taxon>Edaphobacter</taxon>
    </lineage>
</organism>
<dbReference type="Pfam" id="PF02774">
    <property type="entry name" value="Semialdhyde_dhC"/>
    <property type="match status" value="1"/>
</dbReference>
<dbReference type="InterPro" id="IPR036291">
    <property type="entry name" value="NAD(P)-bd_dom_sf"/>
</dbReference>
<dbReference type="CDD" id="cd18129">
    <property type="entry name" value="ASADH_C_USG1_like"/>
    <property type="match status" value="1"/>
</dbReference>
<dbReference type="PANTHER" id="PTHR46278">
    <property type="entry name" value="DEHYDROGENASE, PUTATIVE-RELATED"/>
    <property type="match status" value="1"/>
</dbReference>
<evidence type="ECO:0000313" key="4">
    <source>
        <dbReference type="Proteomes" id="UP000292958"/>
    </source>
</evidence>
<dbReference type="SMART" id="SM00859">
    <property type="entry name" value="Semialdhyde_dh"/>
    <property type="match status" value="1"/>
</dbReference>
<dbReference type="PIRSF" id="PIRSF000148">
    <property type="entry name" value="ASA_dh"/>
    <property type="match status" value="1"/>
</dbReference>
<dbReference type="Gene3D" id="3.40.50.720">
    <property type="entry name" value="NAD(P)-binding Rossmann-like Domain"/>
    <property type="match status" value="1"/>
</dbReference>
<dbReference type="EMBL" id="SHKW01000001">
    <property type="protein sequence ID" value="RZU40229.1"/>
    <property type="molecule type" value="Genomic_DNA"/>
</dbReference>
<protein>
    <submittedName>
        <fullName evidence="3">Aspartate-semialdehyde dehydrogenase</fullName>
    </submittedName>
</protein>
<evidence type="ECO:0000313" key="3">
    <source>
        <dbReference type="EMBL" id="RZU40229.1"/>
    </source>
</evidence>
<comment type="similarity">
    <text evidence="1">Belongs to the aspartate-semialdehyde dehydrogenase family.</text>
</comment>
<dbReference type="InterPro" id="IPR000534">
    <property type="entry name" value="Semialdehyde_DH_NAD-bd"/>
</dbReference>
<dbReference type="InterPro" id="IPR012280">
    <property type="entry name" value="Semialdhyde_DH_dimer_dom"/>
</dbReference>
<dbReference type="SUPFAM" id="SSF55347">
    <property type="entry name" value="Glyceraldehyde-3-phosphate dehydrogenase-like, C-terminal domain"/>
    <property type="match status" value="1"/>
</dbReference>
<keyword evidence="4" id="KW-1185">Reference proteome</keyword>